<reference evidence="1 2" key="1">
    <citation type="journal article" date="2016" name="Nat. Commun.">
        <title>Thousands of microbial genomes shed light on interconnected biogeochemical processes in an aquifer system.</title>
        <authorList>
            <person name="Anantharaman K."/>
            <person name="Brown C.T."/>
            <person name="Hug L.A."/>
            <person name="Sharon I."/>
            <person name="Castelle C.J."/>
            <person name="Probst A.J."/>
            <person name="Thomas B.C."/>
            <person name="Singh A."/>
            <person name="Wilkins M.J."/>
            <person name="Karaoz U."/>
            <person name="Brodie E.L."/>
            <person name="Williams K.H."/>
            <person name="Hubbard S.S."/>
            <person name="Banfield J.F."/>
        </authorList>
    </citation>
    <scope>NUCLEOTIDE SEQUENCE [LARGE SCALE GENOMIC DNA]</scope>
</reference>
<gene>
    <name evidence="1" type="ORF">A2261_03535</name>
</gene>
<protein>
    <submittedName>
        <fullName evidence="1">Uncharacterized protein</fullName>
    </submittedName>
</protein>
<evidence type="ECO:0000313" key="1">
    <source>
        <dbReference type="EMBL" id="OGH83719.1"/>
    </source>
</evidence>
<organism evidence="1 2">
    <name type="scientific">Candidatus Magasanikbacteria bacterium RIFOXYA2_FULL_44_8</name>
    <dbReference type="NCBI Taxonomy" id="1798696"/>
    <lineage>
        <taxon>Bacteria</taxon>
        <taxon>Candidatus Magasanikiibacteriota</taxon>
    </lineage>
</organism>
<dbReference type="AlphaFoldDB" id="A0A1F6NIL8"/>
<dbReference type="EMBL" id="MFQR01000068">
    <property type="protein sequence ID" value="OGH83719.1"/>
    <property type="molecule type" value="Genomic_DNA"/>
</dbReference>
<name>A0A1F6NIL8_9BACT</name>
<comment type="caution">
    <text evidence="1">The sequence shown here is derived from an EMBL/GenBank/DDBJ whole genome shotgun (WGS) entry which is preliminary data.</text>
</comment>
<dbReference type="Proteomes" id="UP000177803">
    <property type="component" value="Unassembled WGS sequence"/>
</dbReference>
<sequence length="205" mass="23739">MAASITHIVLTQKIFDQHFSDKNRREFFVGTVLPDIRYLGKIDRGITHFTDLKLDEIKKENSFTAGLKFHSLLDVTREKFIVESGVYEWYPDMKYITRSLKLFEDEILYARVGDWPKYIKYLDEIVGGELALGLDESVVGRWHQMLKDYWVKPPDNKSQEIFMAAMGFSPEVIVVNNSEADILRGDERVMALVESLYDSFNTLVG</sequence>
<evidence type="ECO:0000313" key="2">
    <source>
        <dbReference type="Proteomes" id="UP000177803"/>
    </source>
</evidence>
<proteinExistence type="predicted"/>
<accession>A0A1F6NIL8</accession>